<dbReference type="Pfam" id="PF09412">
    <property type="entry name" value="XendoU"/>
    <property type="match status" value="1"/>
</dbReference>
<sequence>MNIYQTLWDKDENKFSVSRRLDNREFDNPDADILLDEQIRANGKPDTDLAKNPLFKSVNKEKLQTDINLKFIKLLNNYIVNFKDREEYLPEEITEINEFIEAIRPTKVWEEAIYYIESELKYSIKDKLQETLFNIWCNLYTNWYNNNRIDYCSGFEHVFVGEGKLEKNPIIDGYHNWIKFLLDEKTGRVNYQGYNYGINGGSDYDGPSQPNIITLKMMWDLFDLNGNKIATLFKSRGGFFVGTSPECDFAMGTIAYFEHLAGRLVDDKREVSINKGRYDLILRRNVNQDQTLGQAIRSFFPVYRGEDIVEFILKNRFDGFDRNLLVNLAGGVDAQFVGTLQEKGVTEIYFHDEDWKLSFENWKE</sequence>
<comment type="cofactor">
    <cofactor evidence="1">
        <name>Mn(2+)</name>
        <dbReference type="ChEBI" id="CHEBI:29035"/>
    </cofactor>
</comment>
<dbReference type="GO" id="GO:0046872">
    <property type="term" value="F:metal ion binding"/>
    <property type="evidence" value="ECO:0007669"/>
    <property type="project" value="UniProtKB-KW"/>
</dbReference>
<keyword evidence="7 12" id="KW-0378">Hydrolase</keyword>
<dbReference type="InterPro" id="IPR039787">
    <property type="entry name" value="ENDOU"/>
</dbReference>
<evidence type="ECO:0000313" key="13">
    <source>
        <dbReference type="Proteomes" id="UP000592180"/>
    </source>
</evidence>
<dbReference type="PANTHER" id="PTHR12439:SF11">
    <property type="entry name" value="URIDYLATE-SPECIFIC ENDORIBONUCLEASE"/>
    <property type="match status" value="1"/>
</dbReference>
<dbReference type="InterPro" id="IPR018998">
    <property type="entry name" value="EndoU_C"/>
</dbReference>
<evidence type="ECO:0000256" key="8">
    <source>
        <dbReference type="ARBA" id="ARBA00022884"/>
    </source>
</evidence>
<gene>
    <name evidence="12" type="ORF">HNP38_000010</name>
</gene>
<dbReference type="SUPFAM" id="SSF142877">
    <property type="entry name" value="EndoU-like"/>
    <property type="match status" value="1"/>
</dbReference>
<evidence type="ECO:0000256" key="7">
    <source>
        <dbReference type="ARBA" id="ARBA00022801"/>
    </source>
</evidence>
<dbReference type="RefSeq" id="WP_184182551.1">
    <property type="nucleotide sequence ID" value="NZ_JACHLE010000001.1"/>
</dbReference>
<dbReference type="Proteomes" id="UP000592180">
    <property type="component" value="Unassembled WGS sequence"/>
</dbReference>
<dbReference type="AlphaFoldDB" id="A0A840K9T1"/>
<protein>
    <submittedName>
        <fullName evidence="12">Poly(U)-specific endoribonuclease</fullName>
        <ecNumber evidence="12">3.1.-.-</ecNumber>
    </submittedName>
</protein>
<proteinExistence type="inferred from homology"/>
<accession>A0A840K9T1</accession>
<evidence type="ECO:0000256" key="10">
    <source>
        <dbReference type="ARBA" id="ARBA00023239"/>
    </source>
</evidence>
<keyword evidence="4" id="KW-0540">Nuclease</keyword>
<evidence type="ECO:0000256" key="6">
    <source>
        <dbReference type="ARBA" id="ARBA00022759"/>
    </source>
</evidence>
<evidence type="ECO:0000256" key="9">
    <source>
        <dbReference type="ARBA" id="ARBA00023211"/>
    </source>
</evidence>
<organism evidence="12 13">
    <name type="scientific">Chryseobacterium defluvii</name>
    <dbReference type="NCBI Taxonomy" id="160396"/>
    <lineage>
        <taxon>Bacteria</taxon>
        <taxon>Pseudomonadati</taxon>
        <taxon>Bacteroidota</taxon>
        <taxon>Flavobacteriia</taxon>
        <taxon>Flavobacteriales</taxon>
        <taxon>Weeksellaceae</taxon>
        <taxon>Chryseobacterium group</taxon>
        <taxon>Chryseobacterium</taxon>
    </lineage>
</organism>
<evidence type="ECO:0000313" key="12">
    <source>
        <dbReference type="EMBL" id="MBB4804738.1"/>
    </source>
</evidence>
<comment type="similarity">
    <text evidence="2">Belongs to the ENDOU family.</text>
</comment>
<dbReference type="InterPro" id="IPR037227">
    <property type="entry name" value="EndoU-like"/>
</dbReference>
<dbReference type="EC" id="3.1.-.-" evidence="12"/>
<keyword evidence="8" id="KW-0694">RNA-binding</keyword>
<dbReference type="CDD" id="cd21159">
    <property type="entry name" value="XendoU"/>
    <property type="match status" value="1"/>
</dbReference>
<dbReference type="EMBL" id="JACHLE010000001">
    <property type="protein sequence ID" value="MBB4804738.1"/>
    <property type="molecule type" value="Genomic_DNA"/>
</dbReference>
<evidence type="ECO:0000259" key="11">
    <source>
        <dbReference type="PROSITE" id="PS51959"/>
    </source>
</evidence>
<keyword evidence="5" id="KW-0479">Metal-binding</keyword>
<evidence type="ECO:0000256" key="4">
    <source>
        <dbReference type="ARBA" id="ARBA00022722"/>
    </source>
</evidence>
<evidence type="ECO:0000256" key="2">
    <source>
        <dbReference type="ARBA" id="ARBA00010168"/>
    </source>
</evidence>
<dbReference type="GO" id="GO:0003723">
    <property type="term" value="F:RNA binding"/>
    <property type="evidence" value="ECO:0007669"/>
    <property type="project" value="UniProtKB-KW"/>
</dbReference>
<reference evidence="12 13" key="1">
    <citation type="submission" date="2020-08" db="EMBL/GenBank/DDBJ databases">
        <title>Functional genomics of gut bacteria from endangered species of beetles.</title>
        <authorList>
            <person name="Carlos-Shanley C."/>
        </authorList>
    </citation>
    <scope>NUCLEOTIDE SEQUENCE [LARGE SCALE GENOMIC DNA]</scope>
    <source>
        <strain evidence="12 13">S00151</strain>
    </source>
</reference>
<dbReference type="PROSITE" id="PS51959">
    <property type="entry name" value="ENDOU"/>
    <property type="match status" value="1"/>
</dbReference>
<keyword evidence="13" id="KW-1185">Reference proteome</keyword>
<comment type="caution">
    <text evidence="12">The sequence shown here is derived from an EMBL/GenBank/DDBJ whole genome shotgun (WGS) entry which is preliminary data.</text>
</comment>
<keyword evidence="10" id="KW-0456">Lyase</keyword>
<evidence type="ECO:0000256" key="3">
    <source>
        <dbReference type="ARBA" id="ARBA00011245"/>
    </source>
</evidence>
<evidence type="ECO:0000256" key="5">
    <source>
        <dbReference type="ARBA" id="ARBA00022723"/>
    </source>
</evidence>
<dbReference type="PANTHER" id="PTHR12439">
    <property type="entry name" value="PLACENTAL PROTEIN 11-RELATED"/>
    <property type="match status" value="1"/>
</dbReference>
<dbReference type="GO" id="GO:0016787">
    <property type="term" value="F:hydrolase activity"/>
    <property type="evidence" value="ECO:0007669"/>
    <property type="project" value="UniProtKB-KW"/>
</dbReference>
<feature type="domain" description="EndoU" evidence="11">
    <location>
        <begin position="1"/>
        <end position="305"/>
    </location>
</feature>
<evidence type="ECO:0000256" key="1">
    <source>
        <dbReference type="ARBA" id="ARBA00001936"/>
    </source>
</evidence>
<keyword evidence="6" id="KW-0255">Endonuclease</keyword>
<dbReference type="GO" id="GO:0004521">
    <property type="term" value="F:RNA endonuclease activity"/>
    <property type="evidence" value="ECO:0007669"/>
    <property type="project" value="InterPro"/>
</dbReference>
<name>A0A840K9T1_9FLAO</name>
<comment type="subunit">
    <text evidence="3">Monomer.</text>
</comment>
<keyword evidence="9" id="KW-0464">Manganese</keyword>
<dbReference type="GO" id="GO:0016829">
    <property type="term" value="F:lyase activity"/>
    <property type="evidence" value="ECO:0007669"/>
    <property type="project" value="UniProtKB-KW"/>
</dbReference>